<evidence type="ECO:0000259" key="7">
    <source>
        <dbReference type="Pfam" id="PF00707"/>
    </source>
</evidence>
<evidence type="ECO:0000256" key="3">
    <source>
        <dbReference type="ARBA" id="ARBA00022917"/>
    </source>
</evidence>
<evidence type="ECO:0000313" key="10">
    <source>
        <dbReference type="Proteomes" id="UP000003860"/>
    </source>
</evidence>
<dbReference type="FunFam" id="3.10.20.80:FF:000001">
    <property type="entry name" value="Translation initiation factor IF-3"/>
    <property type="match status" value="1"/>
</dbReference>
<protein>
    <recommendedName>
        <fullName evidence="4 5">Translation initiation factor IF-3</fullName>
    </recommendedName>
</protein>
<dbReference type="eggNOG" id="COG0290">
    <property type="taxonomic scope" value="Bacteria"/>
</dbReference>
<evidence type="ECO:0000256" key="1">
    <source>
        <dbReference type="ARBA" id="ARBA00005439"/>
    </source>
</evidence>
<dbReference type="Gene3D" id="3.10.20.80">
    <property type="entry name" value="Translation initiation factor 3 (IF-3), N-terminal domain"/>
    <property type="match status" value="1"/>
</dbReference>
<dbReference type="InterPro" id="IPR019815">
    <property type="entry name" value="Translation_initiation_fac_3_C"/>
</dbReference>
<dbReference type="GO" id="GO:0016020">
    <property type="term" value="C:membrane"/>
    <property type="evidence" value="ECO:0007669"/>
    <property type="project" value="TreeGrafter"/>
</dbReference>
<keyword evidence="10" id="KW-1185">Reference proteome</keyword>
<dbReference type="SUPFAM" id="SSF54364">
    <property type="entry name" value="Translation initiation factor IF3, N-terminal domain"/>
    <property type="match status" value="1"/>
</dbReference>
<organism evidence="9 10">
    <name type="scientific">Ruminiclostridium papyrosolvens DSM 2782</name>
    <dbReference type="NCBI Taxonomy" id="588581"/>
    <lineage>
        <taxon>Bacteria</taxon>
        <taxon>Bacillati</taxon>
        <taxon>Bacillota</taxon>
        <taxon>Clostridia</taxon>
        <taxon>Eubacteriales</taxon>
        <taxon>Oscillospiraceae</taxon>
        <taxon>Ruminiclostridium</taxon>
    </lineage>
</organism>
<accession>F1TI42</accession>
<dbReference type="STRING" id="588581.Cpap_0582"/>
<dbReference type="PROSITE" id="PS00938">
    <property type="entry name" value="IF3"/>
    <property type="match status" value="1"/>
</dbReference>
<keyword evidence="2 4" id="KW-0396">Initiation factor</keyword>
<proteinExistence type="inferred from homology"/>
<dbReference type="InterPro" id="IPR036788">
    <property type="entry name" value="T_IF-3_C_sf"/>
</dbReference>
<dbReference type="HAMAP" id="MF_00080">
    <property type="entry name" value="IF_3"/>
    <property type="match status" value="1"/>
</dbReference>
<dbReference type="EMBL" id="ACXX02000018">
    <property type="protein sequence ID" value="EGD45977.1"/>
    <property type="molecule type" value="Genomic_DNA"/>
</dbReference>
<name>F1TI42_9FIRM</name>
<dbReference type="Pfam" id="PF05198">
    <property type="entry name" value="IF3_N"/>
    <property type="match status" value="1"/>
</dbReference>
<evidence type="ECO:0000313" key="9">
    <source>
        <dbReference type="EMBL" id="EGD45977.1"/>
    </source>
</evidence>
<keyword evidence="4" id="KW-0963">Cytoplasm</keyword>
<dbReference type="PANTHER" id="PTHR10938:SF0">
    <property type="entry name" value="TRANSLATION INITIATION FACTOR IF-3, MITOCHONDRIAL"/>
    <property type="match status" value="1"/>
</dbReference>
<dbReference type="GO" id="GO:0043022">
    <property type="term" value="F:ribosome binding"/>
    <property type="evidence" value="ECO:0007669"/>
    <property type="project" value="UniProtKB-ARBA"/>
</dbReference>
<feature type="domain" description="Translation initiation factor 3 C-terminal" evidence="7">
    <location>
        <begin position="89"/>
        <end position="174"/>
    </location>
</feature>
<comment type="function">
    <text evidence="4 6">IF-3 binds to the 30S ribosomal subunit and shifts the equilibrium between 70S ribosomes and their 50S and 30S subunits in favor of the free subunits, thus enhancing the availability of 30S subunits on which protein synthesis initiation begins.</text>
</comment>
<dbReference type="AlphaFoldDB" id="F1TI42"/>
<dbReference type="SUPFAM" id="SSF55200">
    <property type="entry name" value="Translation initiation factor IF3, C-terminal domain"/>
    <property type="match status" value="1"/>
</dbReference>
<reference evidence="9" key="1">
    <citation type="submission" date="2009-07" db="EMBL/GenBank/DDBJ databases">
        <authorList>
            <consortium name="US DOE Joint Genome Institute (JGI-PGF)"/>
            <person name="Lucas S."/>
            <person name="Copeland A."/>
            <person name="Lapidus A."/>
            <person name="Glavina del Rio T."/>
            <person name="Tice H."/>
            <person name="Bruce D."/>
            <person name="Goodwin L."/>
            <person name="Pitluck S."/>
            <person name="Larimer F."/>
            <person name="Land M.L."/>
            <person name="Mouttaki H."/>
            <person name="He Z."/>
            <person name="Zhou J."/>
            <person name="Hemme C.L."/>
        </authorList>
    </citation>
    <scope>NUCLEOTIDE SEQUENCE [LARGE SCALE GENOMIC DNA]</scope>
    <source>
        <strain evidence="9">DSM 2782</strain>
    </source>
</reference>
<keyword evidence="3 4" id="KW-0648">Protein biosynthesis</keyword>
<comment type="subunit">
    <text evidence="4 6">Monomer.</text>
</comment>
<dbReference type="NCBIfam" id="TIGR00168">
    <property type="entry name" value="infC"/>
    <property type="match status" value="1"/>
</dbReference>
<dbReference type="RefSeq" id="WP_004622262.1">
    <property type="nucleotide sequence ID" value="NZ_ACXX02000018.1"/>
</dbReference>
<evidence type="ECO:0000259" key="8">
    <source>
        <dbReference type="Pfam" id="PF05198"/>
    </source>
</evidence>
<dbReference type="InterPro" id="IPR036787">
    <property type="entry name" value="T_IF-3_N_sf"/>
</dbReference>
<dbReference type="GO" id="GO:0003743">
    <property type="term" value="F:translation initiation factor activity"/>
    <property type="evidence" value="ECO:0007669"/>
    <property type="project" value="UniProtKB-UniRule"/>
</dbReference>
<dbReference type="GO" id="GO:0005829">
    <property type="term" value="C:cytosol"/>
    <property type="evidence" value="ECO:0007669"/>
    <property type="project" value="TreeGrafter"/>
</dbReference>
<reference evidence="9" key="2">
    <citation type="submission" date="2011-01" db="EMBL/GenBank/DDBJ databases">
        <title>The Non-contiguous Finished genome of Clostridium papyrosolvens.</title>
        <authorList>
            <person name="Lucas S."/>
            <person name="Copeland A."/>
            <person name="Lapidus A."/>
            <person name="Cheng J.-F."/>
            <person name="Goodwin L."/>
            <person name="Pitluck S."/>
            <person name="Misra M."/>
            <person name="Chertkov O."/>
            <person name="Detter J.C."/>
            <person name="Han C."/>
            <person name="Tapia R."/>
            <person name="Land M."/>
            <person name="Hauser L."/>
            <person name="Kyrpides N."/>
            <person name="Ivanova N."/>
            <person name="Pagani I."/>
            <person name="Mouttaki H."/>
            <person name="He Z."/>
            <person name="Zhou J."/>
            <person name="Hemme C.L."/>
            <person name="Woyke T."/>
        </authorList>
    </citation>
    <scope>NUCLEOTIDE SEQUENCE [LARGE SCALE GENOMIC DNA]</scope>
    <source>
        <strain evidence="9">DSM 2782</strain>
    </source>
</reference>
<dbReference type="Gene3D" id="3.30.110.10">
    <property type="entry name" value="Translation initiation factor 3 (IF-3), C-terminal domain"/>
    <property type="match status" value="1"/>
</dbReference>
<dbReference type="InterPro" id="IPR019813">
    <property type="entry name" value="Translation_initiation_fac3_CS"/>
</dbReference>
<dbReference type="GO" id="GO:0032790">
    <property type="term" value="P:ribosome disassembly"/>
    <property type="evidence" value="ECO:0007669"/>
    <property type="project" value="TreeGrafter"/>
</dbReference>
<feature type="domain" description="Translation initiation factor 3 N-terminal" evidence="8">
    <location>
        <begin position="13"/>
        <end position="82"/>
    </location>
</feature>
<sequence length="176" mass="19967">MEVFFIRKNQVPINEEIRDPEVRLIDADGAMLGVMSSKDAQNLAITKNLDLVKIAANSEPPVCKIMDYGKFLFEQGKKEKEAKKNQKVVSIKEVRLSAKIEEHDFDVKVKNAYKFLQDGDKVKVSIKFRGREMKYTSDGKEVLAKFAQAVNEVGVPEKQPKLEGKNMIVILNPNKK</sequence>
<dbReference type="Proteomes" id="UP000003860">
    <property type="component" value="Unassembled WGS sequence"/>
</dbReference>
<comment type="caution">
    <text evidence="9">The sequence shown here is derived from an EMBL/GenBank/DDBJ whole genome shotgun (WGS) entry which is preliminary data.</text>
</comment>
<evidence type="ECO:0000256" key="5">
    <source>
        <dbReference type="NCBIfam" id="TIGR00168"/>
    </source>
</evidence>
<evidence type="ECO:0000256" key="4">
    <source>
        <dbReference type="HAMAP-Rule" id="MF_00080"/>
    </source>
</evidence>
<comment type="similarity">
    <text evidence="1 4 6">Belongs to the IF-3 family.</text>
</comment>
<dbReference type="PANTHER" id="PTHR10938">
    <property type="entry name" value="TRANSLATION INITIATION FACTOR IF-3"/>
    <property type="match status" value="1"/>
</dbReference>
<dbReference type="FunFam" id="3.30.110.10:FF:000001">
    <property type="entry name" value="Translation initiation factor IF-3"/>
    <property type="match status" value="1"/>
</dbReference>
<dbReference type="Pfam" id="PF00707">
    <property type="entry name" value="IF3_C"/>
    <property type="match status" value="1"/>
</dbReference>
<dbReference type="InterPro" id="IPR019814">
    <property type="entry name" value="Translation_initiation_fac_3_N"/>
</dbReference>
<dbReference type="OrthoDB" id="9806014at2"/>
<gene>
    <name evidence="4" type="primary">infC</name>
    <name evidence="9" type="ORF">Cpap_0582</name>
</gene>
<evidence type="ECO:0000256" key="2">
    <source>
        <dbReference type="ARBA" id="ARBA00022540"/>
    </source>
</evidence>
<evidence type="ECO:0000256" key="6">
    <source>
        <dbReference type="RuleBase" id="RU000646"/>
    </source>
</evidence>
<dbReference type="InterPro" id="IPR001288">
    <property type="entry name" value="Translation_initiation_fac_3"/>
</dbReference>
<comment type="subcellular location">
    <subcellularLocation>
        <location evidence="4 6">Cytoplasm</location>
    </subcellularLocation>
</comment>